<dbReference type="Proteomes" id="UP001187315">
    <property type="component" value="Unassembled WGS sequence"/>
</dbReference>
<name>A0AA88NX32_TACVA</name>
<evidence type="ECO:0000313" key="2">
    <source>
        <dbReference type="Proteomes" id="UP001187315"/>
    </source>
</evidence>
<keyword evidence="2" id="KW-1185">Reference proteome</keyword>
<dbReference type="EMBL" id="JAVHJS010000003">
    <property type="protein sequence ID" value="KAK2864740.1"/>
    <property type="molecule type" value="Genomic_DNA"/>
</dbReference>
<gene>
    <name evidence="1" type="ORF">Q7C36_003894</name>
</gene>
<protein>
    <submittedName>
        <fullName evidence="1">Uncharacterized protein</fullName>
    </submittedName>
</protein>
<dbReference type="AlphaFoldDB" id="A0AA88NX32"/>
<proteinExistence type="predicted"/>
<evidence type="ECO:0000313" key="1">
    <source>
        <dbReference type="EMBL" id="KAK2864740.1"/>
    </source>
</evidence>
<sequence length="82" mass="9054">MLAKVQVEAPCCLFPLRGRFFTIKELTGPRWSDVINILGCQNKVESNAWTHDMTSCGLCKRCSGSYWTDAEGSGGTEPNALR</sequence>
<comment type="caution">
    <text evidence="1">The sequence shown here is derived from an EMBL/GenBank/DDBJ whole genome shotgun (WGS) entry which is preliminary data.</text>
</comment>
<accession>A0AA88NX32</accession>
<reference evidence="1" key="1">
    <citation type="submission" date="2023-08" db="EMBL/GenBank/DDBJ databases">
        <title>Pelteobagrus vachellii genome.</title>
        <authorList>
            <person name="Liu H."/>
        </authorList>
    </citation>
    <scope>NUCLEOTIDE SEQUENCE</scope>
    <source>
        <strain evidence="1">PRFRI_2022a</strain>
        <tissue evidence="1">Muscle</tissue>
    </source>
</reference>
<organism evidence="1 2">
    <name type="scientific">Tachysurus vachellii</name>
    <name type="common">Darkbarbel catfish</name>
    <name type="synonym">Pelteobagrus vachellii</name>
    <dbReference type="NCBI Taxonomy" id="175792"/>
    <lineage>
        <taxon>Eukaryota</taxon>
        <taxon>Metazoa</taxon>
        <taxon>Chordata</taxon>
        <taxon>Craniata</taxon>
        <taxon>Vertebrata</taxon>
        <taxon>Euteleostomi</taxon>
        <taxon>Actinopterygii</taxon>
        <taxon>Neopterygii</taxon>
        <taxon>Teleostei</taxon>
        <taxon>Ostariophysi</taxon>
        <taxon>Siluriformes</taxon>
        <taxon>Bagridae</taxon>
        <taxon>Tachysurus</taxon>
    </lineage>
</organism>